<sequence length="26" mass="2861">MMVSWETGSGLSVVYGVDKCRKISDL</sequence>
<feature type="domain" description="DUF4314" evidence="1">
    <location>
        <begin position="2"/>
        <end position="23"/>
    </location>
</feature>
<gene>
    <name evidence="2" type="ORF">QP177_05745</name>
</gene>
<dbReference type="InterPro" id="IPR025463">
    <property type="entry name" value="DUF4314"/>
</dbReference>
<reference evidence="2 3" key="1">
    <citation type="submission" date="2023-05" db="EMBL/GenBank/DDBJ databases">
        <title>Cataloging the Phylogenetic Diversity of Human Bladder Bacteria.</title>
        <authorList>
            <person name="Du J."/>
        </authorList>
    </citation>
    <scope>NUCLEOTIDE SEQUENCE [LARGE SCALE GENOMIC DNA]</scope>
    <source>
        <strain evidence="2 3">UMB9230</strain>
    </source>
</reference>
<dbReference type="Pfam" id="PF14192">
    <property type="entry name" value="DUF4314"/>
    <property type="match status" value="1"/>
</dbReference>
<organism evidence="2 3">
    <name type="scientific">Gardnerella vaginalis</name>
    <dbReference type="NCBI Taxonomy" id="2702"/>
    <lineage>
        <taxon>Bacteria</taxon>
        <taxon>Bacillati</taxon>
        <taxon>Actinomycetota</taxon>
        <taxon>Actinomycetes</taxon>
        <taxon>Bifidobacteriales</taxon>
        <taxon>Bifidobacteriaceae</taxon>
        <taxon>Gardnerella</taxon>
    </lineage>
</organism>
<dbReference type="RefSeq" id="WP_285060790.1">
    <property type="nucleotide sequence ID" value="NZ_JASOGJ010000009.1"/>
</dbReference>
<evidence type="ECO:0000313" key="2">
    <source>
        <dbReference type="EMBL" id="MDK6696062.1"/>
    </source>
</evidence>
<protein>
    <submittedName>
        <fullName evidence="2">DUF4314 domain-containing protein</fullName>
    </submittedName>
</protein>
<dbReference type="EMBL" id="JASOGJ010000009">
    <property type="protein sequence ID" value="MDK6696062.1"/>
    <property type="molecule type" value="Genomic_DNA"/>
</dbReference>
<comment type="caution">
    <text evidence="2">The sequence shown here is derived from an EMBL/GenBank/DDBJ whole genome shotgun (WGS) entry which is preliminary data.</text>
</comment>
<evidence type="ECO:0000259" key="1">
    <source>
        <dbReference type="Pfam" id="PF14192"/>
    </source>
</evidence>
<name>A0ABD4ZBC6_GARVA</name>
<proteinExistence type="predicted"/>
<dbReference type="AlphaFoldDB" id="A0ABD4ZBC6"/>
<accession>A0ABD4ZBC6</accession>
<dbReference type="Proteomes" id="UP001240561">
    <property type="component" value="Unassembled WGS sequence"/>
</dbReference>
<evidence type="ECO:0000313" key="3">
    <source>
        <dbReference type="Proteomes" id="UP001240561"/>
    </source>
</evidence>